<evidence type="ECO:0000313" key="2">
    <source>
        <dbReference type="Proteomes" id="UP000242791"/>
    </source>
</evidence>
<comment type="caution">
    <text evidence="1">The sequence shown here is derived from an EMBL/GenBank/DDBJ whole genome shotgun (WGS) entry which is preliminary data.</text>
</comment>
<evidence type="ECO:0000313" key="1">
    <source>
        <dbReference type="EMBL" id="OJD09381.1"/>
    </source>
</evidence>
<organism evidence="1 2">
    <name type="scientific">Blastomyces percursus</name>
    <dbReference type="NCBI Taxonomy" id="1658174"/>
    <lineage>
        <taxon>Eukaryota</taxon>
        <taxon>Fungi</taxon>
        <taxon>Dikarya</taxon>
        <taxon>Ascomycota</taxon>
        <taxon>Pezizomycotina</taxon>
        <taxon>Eurotiomycetes</taxon>
        <taxon>Eurotiomycetidae</taxon>
        <taxon>Onygenales</taxon>
        <taxon>Ajellomycetaceae</taxon>
        <taxon>Blastomyces</taxon>
    </lineage>
</organism>
<dbReference type="AlphaFoldDB" id="A0A1J9Q2I9"/>
<accession>A0A1J9Q2I9</accession>
<reference evidence="1 2" key="1">
    <citation type="submission" date="2015-08" db="EMBL/GenBank/DDBJ databases">
        <title>Emmonsia species relationships and genome sequence.</title>
        <authorList>
            <person name="Cuomo C.A."/>
            <person name="Schwartz I.S."/>
            <person name="Kenyon C."/>
            <person name="De Hoog G.S."/>
            <person name="Govender N.P."/>
            <person name="Botha A."/>
            <person name="Moreno L."/>
            <person name="De Vries M."/>
            <person name="Munoz J.F."/>
            <person name="Stielow J.B."/>
        </authorList>
    </citation>
    <scope>NUCLEOTIDE SEQUENCE [LARGE SCALE GENOMIC DNA]</scope>
    <source>
        <strain evidence="1 2">EI222</strain>
    </source>
</reference>
<protein>
    <submittedName>
        <fullName evidence="1">Uncharacterized protein</fullName>
    </submittedName>
</protein>
<keyword evidence="2" id="KW-1185">Reference proteome</keyword>
<sequence length="127" mass="14777">MGFSKNLKANIEAFFEIKEADKAAWEPEEYHKQTEVILTYIEDGISGFTADIDDESLEHYQGLYVNYGLNKPREEIEKAWEYVNDEIRLPFESVAKMWAELKDLCANHGSIEEEVLKELKKKLDGQE</sequence>
<dbReference type="EMBL" id="LGTZ01003815">
    <property type="protein sequence ID" value="OJD09381.1"/>
    <property type="molecule type" value="Genomic_DNA"/>
</dbReference>
<name>A0A1J9Q2I9_9EURO</name>
<dbReference type="VEuPathDB" id="FungiDB:ACJ73_10362"/>
<proteinExistence type="predicted"/>
<gene>
    <name evidence="1" type="ORF">ACJ73_10362</name>
</gene>
<dbReference type="Proteomes" id="UP000242791">
    <property type="component" value="Unassembled WGS sequence"/>
</dbReference>